<evidence type="ECO:0000313" key="8">
    <source>
        <dbReference type="EMBL" id="AGC66927.1"/>
    </source>
</evidence>
<dbReference type="GO" id="GO:0003735">
    <property type="term" value="F:structural constituent of ribosome"/>
    <property type="evidence" value="ECO:0007669"/>
    <property type="project" value="InterPro"/>
</dbReference>
<keyword evidence="2 7" id="KW-0699">rRNA-binding</keyword>
<dbReference type="InterPro" id="IPR004389">
    <property type="entry name" value="Ribosomal_uL18_bac-type"/>
</dbReference>
<dbReference type="GO" id="GO:0008097">
    <property type="term" value="F:5S rRNA binding"/>
    <property type="evidence" value="ECO:0007669"/>
    <property type="project" value="TreeGrafter"/>
</dbReference>
<evidence type="ECO:0000256" key="1">
    <source>
        <dbReference type="ARBA" id="ARBA00007116"/>
    </source>
</evidence>
<dbReference type="FunFam" id="3.30.420.100:FF:000001">
    <property type="entry name" value="50S ribosomal protein L18"/>
    <property type="match status" value="1"/>
</dbReference>
<keyword evidence="9" id="KW-1185">Reference proteome</keyword>
<evidence type="ECO:0000256" key="2">
    <source>
        <dbReference type="ARBA" id="ARBA00022730"/>
    </source>
</evidence>
<protein>
    <recommendedName>
        <fullName evidence="6 7">Large ribosomal subunit protein uL18</fullName>
    </recommendedName>
</protein>
<comment type="similarity">
    <text evidence="1 7">Belongs to the universal ribosomal protein uL18 family.</text>
</comment>
<comment type="function">
    <text evidence="7">This is one of the proteins that bind and probably mediate the attachment of the 5S RNA into the large ribosomal subunit, where it forms part of the central protuberance.</text>
</comment>
<gene>
    <name evidence="7 8" type="primary">rplR</name>
    <name evidence="8" type="ORF">ASNER_166</name>
</gene>
<dbReference type="STRING" id="1133592.ASNER_166"/>
<dbReference type="PATRIC" id="fig|1133592.3.peg.153"/>
<evidence type="ECO:0000313" key="9">
    <source>
        <dbReference type="Proteomes" id="UP000011174"/>
    </source>
</evidence>
<dbReference type="InterPro" id="IPR005484">
    <property type="entry name" value="Ribosomal_uL18_bac/plant/anim"/>
</dbReference>
<keyword evidence="5 7" id="KW-0687">Ribonucleoprotein</keyword>
<dbReference type="Proteomes" id="UP000011174">
    <property type="component" value="Chromosome"/>
</dbReference>
<reference evidence="8 9" key="1">
    <citation type="journal article" date="2013" name="Environ. Microbiol.">
        <title>The nutrient supplying capabilities of Uzinura, an endosymbiont of armoured scale insects.</title>
        <authorList>
            <person name="Sabree Z.L."/>
            <person name="Huang C.Y."/>
            <person name="Okusu A."/>
            <person name="Moran N.A."/>
            <person name="Normark B.B."/>
        </authorList>
    </citation>
    <scope>NUCLEOTIDE SEQUENCE [LARGE SCALE GENOMIC DNA]</scope>
    <source>
        <strain evidence="8 9">ASNER</strain>
    </source>
</reference>
<dbReference type="InterPro" id="IPR057268">
    <property type="entry name" value="Ribosomal_L18"/>
</dbReference>
<dbReference type="Pfam" id="PF00861">
    <property type="entry name" value="Ribosomal_L18p"/>
    <property type="match status" value="1"/>
</dbReference>
<comment type="subunit">
    <text evidence="7">Part of the 50S ribosomal subunit; part of the 5S rRNA/L5/L18/L25 subcomplex. Contacts the 5S and 23S rRNAs.</text>
</comment>
<dbReference type="HOGENOM" id="CLU_098841_0_1_10"/>
<dbReference type="PANTHER" id="PTHR12899:SF3">
    <property type="entry name" value="LARGE RIBOSOMAL SUBUNIT PROTEIN UL18M"/>
    <property type="match status" value="1"/>
</dbReference>
<dbReference type="GO" id="GO:0022625">
    <property type="term" value="C:cytosolic large ribosomal subunit"/>
    <property type="evidence" value="ECO:0007669"/>
    <property type="project" value="TreeGrafter"/>
</dbReference>
<dbReference type="GO" id="GO:0006412">
    <property type="term" value="P:translation"/>
    <property type="evidence" value="ECO:0007669"/>
    <property type="project" value="UniProtKB-UniRule"/>
</dbReference>
<dbReference type="NCBIfam" id="TIGR00060">
    <property type="entry name" value="L18_bact"/>
    <property type="match status" value="1"/>
</dbReference>
<proteinExistence type="inferred from homology"/>
<dbReference type="EMBL" id="CP003263">
    <property type="protein sequence ID" value="AGC66927.1"/>
    <property type="molecule type" value="Genomic_DNA"/>
</dbReference>
<keyword evidence="4 7" id="KW-0689">Ribosomal protein</keyword>
<dbReference type="HAMAP" id="MF_01337_B">
    <property type="entry name" value="Ribosomal_uL18_B"/>
    <property type="match status" value="1"/>
</dbReference>
<dbReference type="AlphaFoldDB" id="L7VJN4"/>
<evidence type="ECO:0000256" key="7">
    <source>
        <dbReference type="HAMAP-Rule" id="MF_01337"/>
    </source>
</evidence>
<evidence type="ECO:0000256" key="5">
    <source>
        <dbReference type="ARBA" id="ARBA00023274"/>
    </source>
</evidence>
<keyword evidence="3 7" id="KW-0694">RNA-binding</keyword>
<dbReference type="SUPFAM" id="SSF53137">
    <property type="entry name" value="Translational machinery components"/>
    <property type="match status" value="1"/>
</dbReference>
<name>L7VJN4_9FLAO</name>
<dbReference type="Gene3D" id="3.30.420.100">
    <property type="match status" value="1"/>
</dbReference>
<dbReference type="KEGG" id="udi:ASNER_166"/>
<dbReference type="PANTHER" id="PTHR12899">
    <property type="entry name" value="39S RIBOSOMAL PROTEIN L18, MITOCHONDRIAL"/>
    <property type="match status" value="1"/>
</dbReference>
<accession>L7VJN4</accession>
<organism evidence="8 9">
    <name type="scientific">Candidatus Uzinura diaspidicola str. ASNER</name>
    <dbReference type="NCBI Taxonomy" id="1133592"/>
    <lineage>
        <taxon>Bacteria</taxon>
        <taxon>Pseudomonadati</taxon>
        <taxon>Bacteroidota</taxon>
        <taxon>Flavobacteriia</taxon>
        <taxon>Flavobacteriales</taxon>
        <taxon>Candidatus Uzinura</taxon>
    </lineage>
</organism>
<sequence length="114" mass="13287">MNEKKKRRQRMKYIFRKRIYGTNYRPRLSVFRSNREISVQVINDMKGETLATVTTMGKKIQGTKSEKARIVGKQIGKHILDLGIKEVVFDRNGYLYHGRIKALAEAAREIGLKF</sequence>
<dbReference type="OrthoDB" id="9810939at2"/>
<evidence type="ECO:0000256" key="4">
    <source>
        <dbReference type="ARBA" id="ARBA00022980"/>
    </source>
</evidence>
<evidence type="ECO:0000256" key="6">
    <source>
        <dbReference type="ARBA" id="ARBA00035197"/>
    </source>
</evidence>
<dbReference type="CDD" id="cd00432">
    <property type="entry name" value="Ribosomal_L18_L5e"/>
    <property type="match status" value="1"/>
</dbReference>
<evidence type="ECO:0000256" key="3">
    <source>
        <dbReference type="ARBA" id="ARBA00022884"/>
    </source>
</evidence>